<keyword evidence="2" id="KW-1185">Reference proteome</keyword>
<dbReference type="PANTHER" id="PTHR35548:SF1">
    <property type="entry name" value="EXPRESSED PROTEIN"/>
    <property type="match status" value="1"/>
</dbReference>
<dbReference type="AlphaFoldDB" id="A0AA38BQD6"/>
<dbReference type="Gene3D" id="2.40.70.10">
    <property type="entry name" value="Acid Proteases"/>
    <property type="match status" value="1"/>
</dbReference>
<gene>
    <name evidence="1" type="ORF">KI387_032927</name>
</gene>
<comment type="caution">
    <text evidence="1">The sequence shown here is derived from an EMBL/GenBank/DDBJ whole genome shotgun (WGS) entry which is preliminary data.</text>
</comment>
<sequence length="376" mass="42245">FTPKRETVSKSELRRKNLCFHCNDPWEPGHRCLGKGKIHLIKVEDEESEDEQEQPTPGIANEGRLTYLSGAPKYNPFMFEGTMFGCRIMALLDSGSTHNFLDAGLVDQKGLQCDNFEGFDVTIAGGLTLPCKKKVNQVNILFGEYTLCDDFYVMDLKDNNVVLGMQWLHSLGRVTQDVEAMELSFQHKGKQVTLIALKYTPPHQMTAKSMIVWDPEPSREDIYVDFSLHISTDQQGDDEECSKFEAYMRTLVSLMTIIGAAIPAVAVQQVVKSTRRNNESLVKSAIPENVPTENEKSFFCERVCTSQRMLNKVGGFSKDPTPNTCVTVCVVSQLDSCTEACARAVCANEHHLPNWNDVCLRRCQNQCLKLRSDSPN</sequence>
<feature type="non-terminal residue" evidence="1">
    <location>
        <position position="1"/>
    </location>
</feature>
<dbReference type="EMBL" id="JAHRHJ020003813">
    <property type="protein sequence ID" value="KAH9288810.1"/>
    <property type="molecule type" value="Genomic_DNA"/>
</dbReference>
<dbReference type="PANTHER" id="PTHR35548">
    <property type="entry name" value="EXPRESSED PROTEIN"/>
    <property type="match status" value="1"/>
</dbReference>
<dbReference type="Pfam" id="PF08284">
    <property type="entry name" value="RVP_2"/>
    <property type="match status" value="1"/>
</dbReference>
<name>A0AA38BQD6_TAXCH</name>
<dbReference type="InterPro" id="IPR021109">
    <property type="entry name" value="Peptidase_aspartic_dom_sf"/>
</dbReference>
<reference evidence="1 2" key="1">
    <citation type="journal article" date="2021" name="Nat. Plants">
        <title>The Taxus genome provides insights into paclitaxel biosynthesis.</title>
        <authorList>
            <person name="Xiong X."/>
            <person name="Gou J."/>
            <person name="Liao Q."/>
            <person name="Li Y."/>
            <person name="Zhou Q."/>
            <person name="Bi G."/>
            <person name="Li C."/>
            <person name="Du R."/>
            <person name="Wang X."/>
            <person name="Sun T."/>
            <person name="Guo L."/>
            <person name="Liang H."/>
            <person name="Lu P."/>
            <person name="Wu Y."/>
            <person name="Zhang Z."/>
            <person name="Ro D.K."/>
            <person name="Shang Y."/>
            <person name="Huang S."/>
            <person name="Yan J."/>
        </authorList>
    </citation>
    <scope>NUCLEOTIDE SEQUENCE [LARGE SCALE GENOMIC DNA]</scope>
    <source>
        <strain evidence="1">Ta-2019</strain>
    </source>
</reference>
<dbReference type="Proteomes" id="UP000824469">
    <property type="component" value="Unassembled WGS sequence"/>
</dbReference>
<protein>
    <submittedName>
        <fullName evidence="1">Uncharacterized protein</fullName>
    </submittedName>
</protein>
<dbReference type="InterPro" id="IPR038934">
    <property type="entry name" value="At5g64816-like"/>
</dbReference>
<dbReference type="SUPFAM" id="SSF50630">
    <property type="entry name" value="Acid proteases"/>
    <property type="match status" value="1"/>
</dbReference>
<proteinExistence type="predicted"/>
<dbReference type="CDD" id="cd00303">
    <property type="entry name" value="retropepsin_like"/>
    <property type="match status" value="1"/>
</dbReference>
<accession>A0AA38BQD6</accession>
<evidence type="ECO:0000313" key="2">
    <source>
        <dbReference type="Proteomes" id="UP000824469"/>
    </source>
</evidence>
<evidence type="ECO:0000313" key="1">
    <source>
        <dbReference type="EMBL" id="KAH9288810.1"/>
    </source>
</evidence>
<organism evidence="1 2">
    <name type="scientific">Taxus chinensis</name>
    <name type="common">Chinese yew</name>
    <name type="synonym">Taxus wallichiana var. chinensis</name>
    <dbReference type="NCBI Taxonomy" id="29808"/>
    <lineage>
        <taxon>Eukaryota</taxon>
        <taxon>Viridiplantae</taxon>
        <taxon>Streptophyta</taxon>
        <taxon>Embryophyta</taxon>
        <taxon>Tracheophyta</taxon>
        <taxon>Spermatophyta</taxon>
        <taxon>Pinopsida</taxon>
        <taxon>Pinidae</taxon>
        <taxon>Conifers II</taxon>
        <taxon>Cupressales</taxon>
        <taxon>Taxaceae</taxon>
        <taxon>Taxus</taxon>
    </lineage>
</organism>